<evidence type="ECO:0000256" key="1">
    <source>
        <dbReference type="SAM" id="Phobius"/>
    </source>
</evidence>
<keyword evidence="1" id="KW-0812">Transmembrane</keyword>
<protein>
    <submittedName>
        <fullName evidence="2">Uncharacterized protein</fullName>
    </submittedName>
</protein>
<sequence>MDLERSNTNGFLSTIISKNKSSTGSKSALIKSSLSIIGVLIIFNIFKLINLKM</sequence>
<keyword evidence="1" id="KW-0472">Membrane</keyword>
<dbReference type="KEGG" id="vg:2979161"/>
<keyword evidence="3" id="KW-1185">Reference proteome</keyword>
<feature type="transmembrane region" description="Helical" evidence="1">
    <location>
        <begin position="28"/>
        <end position="49"/>
    </location>
</feature>
<dbReference type="GeneID" id="2979161"/>
<proteinExistence type="predicted"/>
<dbReference type="RefSeq" id="YP_073517.1">
    <property type="nucleotide sequence ID" value="NC_005902.1"/>
</dbReference>
<reference evidence="2 3" key="1">
    <citation type="journal article" date="2004" name="J. Virol.">
        <title>Complete genome sequence of lymphocystis disease virus isolated from China.</title>
        <authorList>
            <person name="Zhang Q.Y."/>
            <person name="Xiao F."/>
            <person name="Xie J."/>
            <person name="Li Z.Q."/>
            <person name="Gui J.F."/>
        </authorList>
    </citation>
    <scope>NUCLEOTIDE SEQUENCE [LARGE SCALE GENOMIC DNA]</scope>
</reference>
<dbReference type="EMBL" id="AY380826">
    <property type="protein sequence ID" value="AAU10856.1"/>
    <property type="molecule type" value="Genomic_DNA"/>
</dbReference>
<keyword evidence="1" id="KW-1133">Transmembrane helix</keyword>
<accession>Q678K1</accession>
<evidence type="ECO:0000313" key="2">
    <source>
        <dbReference type="EMBL" id="AAU10856.1"/>
    </source>
</evidence>
<name>Q678K1_9VIRU</name>
<evidence type="ECO:0000313" key="3">
    <source>
        <dbReference type="Proteomes" id="UP000106699"/>
    </source>
</evidence>
<dbReference type="Proteomes" id="UP000106699">
    <property type="component" value="Segment"/>
</dbReference>
<organism evidence="2 3">
    <name type="scientific">lymphocystis disease virus-China</name>
    <dbReference type="NCBI Taxonomy" id="256729"/>
    <lineage>
        <taxon>Viruses</taxon>
        <taxon>Varidnaviria</taxon>
        <taxon>Bamfordvirae</taxon>
        <taxon>Nucleocytoviricota</taxon>
        <taxon>Megaviricetes</taxon>
        <taxon>Pimascovirales</taxon>
        <taxon>Pimascovirales incertae sedis</taxon>
        <taxon>Iridoviridae</taxon>
        <taxon>Alphairidovirinae</taxon>
        <taxon>Lymphocystivirus</taxon>
        <taxon>Lymphocystivirus paralichthys1</taxon>
        <taxon>Lymphocystis disease virus 2</taxon>
    </lineage>
</organism>